<dbReference type="OrthoDB" id="9762536at2"/>
<protein>
    <recommendedName>
        <fullName evidence="4">Arabinose 5-phosphate isomerase</fullName>
        <shortName evidence="4">API</shortName>
        <ecNumber evidence="4">5.3.1.13</ecNumber>
    </recommendedName>
</protein>
<reference evidence="10 11" key="1">
    <citation type="submission" date="2019-04" db="EMBL/GenBank/DDBJ databases">
        <title>Thalassotalea guangxiensis sp. nov., isolated from sediment of the coastal wetland.</title>
        <authorList>
            <person name="Zheng S."/>
            <person name="Zhang D."/>
        </authorList>
    </citation>
    <scope>NUCLEOTIDE SEQUENCE [LARGE SCALE GENOMIC DNA]</scope>
    <source>
        <strain evidence="10 11">ZS-4</strain>
    </source>
</reference>
<dbReference type="FunFam" id="3.40.50.10490:FF:000011">
    <property type="entry name" value="Arabinose 5-phosphate isomerase"/>
    <property type="match status" value="1"/>
</dbReference>
<dbReference type="EC" id="5.3.1.13" evidence="4"/>
<keyword evidence="11" id="KW-1185">Reference proteome</keyword>
<dbReference type="GO" id="GO:0097367">
    <property type="term" value="F:carbohydrate derivative binding"/>
    <property type="evidence" value="ECO:0007669"/>
    <property type="project" value="InterPro"/>
</dbReference>
<dbReference type="InterPro" id="IPR004800">
    <property type="entry name" value="KdsD/KpsF-type"/>
</dbReference>
<evidence type="ECO:0000256" key="2">
    <source>
        <dbReference type="ARBA" id="ARBA00022737"/>
    </source>
</evidence>
<dbReference type="InterPro" id="IPR046348">
    <property type="entry name" value="SIS_dom_sf"/>
</dbReference>
<dbReference type="InterPro" id="IPR046342">
    <property type="entry name" value="CBS_dom_sf"/>
</dbReference>
<keyword evidence="3 7" id="KW-0129">CBS domain</keyword>
<dbReference type="InterPro" id="IPR000644">
    <property type="entry name" value="CBS_dom"/>
</dbReference>
<evidence type="ECO:0000313" key="10">
    <source>
        <dbReference type="EMBL" id="TKB46110.1"/>
    </source>
</evidence>
<evidence type="ECO:0000256" key="5">
    <source>
        <dbReference type="PIRSR" id="PIRSR004692-2"/>
    </source>
</evidence>
<organism evidence="10 11">
    <name type="scientific">Thalassotalea mangrovi</name>
    <dbReference type="NCBI Taxonomy" id="2572245"/>
    <lineage>
        <taxon>Bacteria</taxon>
        <taxon>Pseudomonadati</taxon>
        <taxon>Pseudomonadota</taxon>
        <taxon>Gammaproteobacteria</taxon>
        <taxon>Alteromonadales</taxon>
        <taxon>Colwelliaceae</taxon>
        <taxon>Thalassotalea</taxon>
    </lineage>
</organism>
<dbReference type="RefSeq" id="WP_136735118.1">
    <property type="nucleotide sequence ID" value="NZ_SWDB01000010.1"/>
</dbReference>
<dbReference type="GO" id="GO:0019146">
    <property type="term" value="F:arabinose-5-phosphate isomerase activity"/>
    <property type="evidence" value="ECO:0007669"/>
    <property type="project" value="UniProtKB-EC"/>
</dbReference>
<proteinExistence type="inferred from homology"/>
<dbReference type="SUPFAM" id="SSF53697">
    <property type="entry name" value="SIS domain"/>
    <property type="match status" value="1"/>
</dbReference>
<evidence type="ECO:0000256" key="7">
    <source>
        <dbReference type="PROSITE-ProRule" id="PRU00703"/>
    </source>
</evidence>
<keyword evidence="4 10" id="KW-0413">Isomerase</keyword>
<dbReference type="InterPro" id="IPR050986">
    <property type="entry name" value="GutQ/KpsF_isomerases"/>
</dbReference>
<feature type="site" description="Catalytically relevant" evidence="6">
    <location>
        <position position="65"/>
    </location>
</feature>
<keyword evidence="2" id="KW-0677">Repeat</keyword>
<evidence type="ECO:0000256" key="3">
    <source>
        <dbReference type="ARBA" id="ARBA00023122"/>
    </source>
</evidence>
<feature type="site" description="Catalytically relevant" evidence="6">
    <location>
        <position position="199"/>
    </location>
</feature>
<keyword evidence="5" id="KW-0862">Zinc</keyword>
<feature type="binding site" evidence="5">
    <location>
        <position position="88"/>
    </location>
    <ligand>
        <name>Zn(2+)</name>
        <dbReference type="ChEBI" id="CHEBI:29105"/>
    </ligand>
</feature>
<evidence type="ECO:0000256" key="1">
    <source>
        <dbReference type="ARBA" id="ARBA00008165"/>
    </source>
</evidence>
<keyword evidence="5" id="KW-0479">Metal-binding</keyword>
<dbReference type="InterPro" id="IPR001347">
    <property type="entry name" value="SIS_dom"/>
</dbReference>
<dbReference type="InterPro" id="IPR035474">
    <property type="entry name" value="SIS_Kpsf"/>
</dbReference>
<dbReference type="Pfam" id="PF00571">
    <property type="entry name" value="CBS"/>
    <property type="match status" value="2"/>
</dbReference>
<dbReference type="GO" id="GO:0046872">
    <property type="term" value="F:metal ion binding"/>
    <property type="evidence" value="ECO:0007669"/>
    <property type="project" value="UniProtKB-KW"/>
</dbReference>
<comment type="caution">
    <text evidence="10">The sequence shown here is derived from an EMBL/GenBank/DDBJ whole genome shotgun (WGS) entry which is preliminary data.</text>
</comment>
<dbReference type="PIRSF" id="PIRSF004692">
    <property type="entry name" value="KdsD_KpsF"/>
    <property type="match status" value="1"/>
</dbReference>
<feature type="domain" description="CBS" evidence="8">
    <location>
        <begin position="281"/>
        <end position="326"/>
    </location>
</feature>
<dbReference type="GO" id="GO:0005975">
    <property type="term" value="P:carbohydrate metabolic process"/>
    <property type="evidence" value="ECO:0007669"/>
    <property type="project" value="InterPro"/>
</dbReference>
<dbReference type="Gene3D" id="3.10.580.10">
    <property type="entry name" value="CBS-domain"/>
    <property type="match status" value="1"/>
</dbReference>
<evidence type="ECO:0000259" key="9">
    <source>
        <dbReference type="PROSITE" id="PS51464"/>
    </source>
</evidence>
<evidence type="ECO:0000256" key="6">
    <source>
        <dbReference type="PIRSR" id="PIRSR004692-3"/>
    </source>
</evidence>
<sequence length="326" mass="35252">MEEFEIKLPELDRSAEDALILAQQTMIEQARQVQRMANGLGQSFIDVLNLLFNCSGRVVVSGMGKSGIIGQKIAATLASTGTPSFFIHPGEAFHGDLGMLRAKDVVVLITNSGETDEVLKLVPSLQAFGNKIVGITGNPESTLARNCDIALEIQIEKEVCPNELAPTTSTTATLVLGDALAIGLMHMRDFQPQDFAKFHPGGSLGRRLLTRVKDVMHKDNLPFIPKNDPMQHAIMVMTKSQHGIAIVVDGDKLLGVITDGDLRRALVSGENLNTVVAQDIMSTDPITINEDAKVIEAENLMRDSHIKQLLAVDGTGKVSGLLSFYQ</sequence>
<dbReference type="PROSITE" id="PS51371">
    <property type="entry name" value="CBS"/>
    <property type="match status" value="2"/>
</dbReference>
<dbReference type="NCBIfam" id="TIGR00393">
    <property type="entry name" value="kpsF"/>
    <property type="match status" value="1"/>
</dbReference>
<feature type="domain" description="CBS" evidence="8">
    <location>
        <begin position="216"/>
        <end position="272"/>
    </location>
</feature>
<feature type="domain" description="SIS" evidence="9">
    <location>
        <begin position="47"/>
        <end position="190"/>
    </location>
</feature>
<comment type="catalytic activity">
    <reaction evidence="4">
        <text>D-arabinose 5-phosphate = D-ribulose 5-phosphate</text>
        <dbReference type="Rhea" id="RHEA:23104"/>
        <dbReference type="ChEBI" id="CHEBI:57693"/>
        <dbReference type="ChEBI" id="CHEBI:58121"/>
        <dbReference type="EC" id="5.3.1.13"/>
    </reaction>
</comment>
<comment type="similarity">
    <text evidence="1 4">Belongs to the SIS family. GutQ/KpsF subfamily.</text>
</comment>
<dbReference type="GO" id="GO:1901135">
    <property type="term" value="P:carbohydrate derivative metabolic process"/>
    <property type="evidence" value="ECO:0007669"/>
    <property type="project" value="InterPro"/>
</dbReference>
<evidence type="ECO:0000256" key="4">
    <source>
        <dbReference type="PIRNR" id="PIRNR004692"/>
    </source>
</evidence>
<dbReference type="Proteomes" id="UP000307999">
    <property type="component" value="Unassembled WGS sequence"/>
</dbReference>
<dbReference type="Gene3D" id="3.40.50.10490">
    <property type="entry name" value="Glucose-6-phosphate isomerase like protein, domain 1"/>
    <property type="match status" value="1"/>
</dbReference>
<dbReference type="AlphaFoldDB" id="A0A4U1B6N1"/>
<accession>A0A4U1B6N1</accession>
<dbReference type="CDD" id="cd05014">
    <property type="entry name" value="SIS_Kpsf"/>
    <property type="match status" value="1"/>
</dbReference>
<dbReference type="PROSITE" id="PS51464">
    <property type="entry name" value="SIS"/>
    <property type="match status" value="1"/>
</dbReference>
<feature type="site" description="Catalytically relevant" evidence="6">
    <location>
        <position position="158"/>
    </location>
</feature>
<dbReference type="CDD" id="cd04604">
    <property type="entry name" value="CBS_pair_SIS_assoc"/>
    <property type="match status" value="1"/>
</dbReference>
<dbReference type="EMBL" id="SWDB01000010">
    <property type="protein sequence ID" value="TKB46110.1"/>
    <property type="molecule type" value="Genomic_DNA"/>
</dbReference>
<evidence type="ECO:0000313" key="11">
    <source>
        <dbReference type="Proteomes" id="UP000307999"/>
    </source>
</evidence>
<gene>
    <name evidence="10" type="ORF">E8M12_05635</name>
</gene>
<feature type="site" description="Catalytically relevant" evidence="6">
    <location>
        <position position="117"/>
    </location>
</feature>
<dbReference type="Pfam" id="PF01380">
    <property type="entry name" value="SIS"/>
    <property type="match status" value="1"/>
</dbReference>
<dbReference type="SMART" id="SM00116">
    <property type="entry name" value="CBS"/>
    <property type="match status" value="2"/>
</dbReference>
<dbReference type="PANTHER" id="PTHR42745">
    <property type="match status" value="1"/>
</dbReference>
<evidence type="ECO:0000259" key="8">
    <source>
        <dbReference type="PROSITE" id="PS51371"/>
    </source>
</evidence>
<dbReference type="PANTHER" id="PTHR42745:SF1">
    <property type="entry name" value="ARABINOSE 5-PHOSPHATE ISOMERASE KDSD"/>
    <property type="match status" value="1"/>
</dbReference>
<name>A0A4U1B6N1_9GAMM</name>